<feature type="transmembrane region" description="Helical" evidence="7">
    <location>
        <begin position="280"/>
        <end position="299"/>
    </location>
</feature>
<comment type="subcellular location">
    <subcellularLocation>
        <location evidence="1">Endoplasmic reticulum membrane</location>
        <topology evidence="1">Multi-pass membrane protein</topology>
    </subcellularLocation>
</comment>
<keyword evidence="5 7" id="KW-1133">Transmembrane helix</keyword>
<keyword evidence="3 8" id="KW-0732">Signal</keyword>
<keyword evidence="11" id="KW-1185">Reference proteome</keyword>
<keyword evidence="2 7" id="KW-0812">Transmembrane</keyword>
<reference evidence="10 11" key="1">
    <citation type="journal article" date="2015" name="BMC Genomics">
        <title>Gene expression during zombie ant biting behavior reflects the complexity underlying fungal parasitic behavioral manipulation.</title>
        <authorList>
            <person name="de Bekker C."/>
            <person name="Ohm R.A."/>
            <person name="Loreto R.G."/>
            <person name="Sebastian A."/>
            <person name="Albert I."/>
            <person name="Merrow M."/>
            <person name="Brachmann A."/>
            <person name="Hughes D.P."/>
        </authorList>
    </citation>
    <scope>NUCLEOTIDE SEQUENCE [LARGE SCALE GENOMIC DNA]</scope>
    <source>
        <strain evidence="10 11">SC16a</strain>
    </source>
</reference>
<dbReference type="GO" id="GO:0006487">
    <property type="term" value="P:protein N-linked glycosylation"/>
    <property type="evidence" value="ECO:0007669"/>
    <property type="project" value="TreeGrafter"/>
</dbReference>
<evidence type="ECO:0000256" key="2">
    <source>
        <dbReference type="ARBA" id="ARBA00022692"/>
    </source>
</evidence>
<evidence type="ECO:0000313" key="10">
    <source>
        <dbReference type="EMBL" id="PFH58587.1"/>
    </source>
</evidence>
<evidence type="ECO:0000259" key="9">
    <source>
        <dbReference type="Pfam" id="PF25147"/>
    </source>
</evidence>
<dbReference type="GO" id="GO:0008250">
    <property type="term" value="C:oligosaccharyltransferase complex"/>
    <property type="evidence" value="ECO:0007669"/>
    <property type="project" value="InterPro"/>
</dbReference>
<dbReference type="AlphaFoldDB" id="A0A2A9PCD4"/>
<dbReference type="STRING" id="268505.A0A2A9PCD4"/>
<dbReference type="InterPro" id="IPR056790">
    <property type="entry name" value="Ribophorin_II_C"/>
</dbReference>
<evidence type="ECO:0000313" key="11">
    <source>
        <dbReference type="Proteomes" id="UP000037136"/>
    </source>
</evidence>
<gene>
    <name evidence="10" type="ORF">XA68_13489</name>
</gene>
<dbReference type="PANTHER" id="PTHR12640:SF0">
    <property type="entry name" value="DOLICHYL-DIPHOSPHOOLIGOSACCHARIDE--PROTEIN GLYCOSYLTRANSFERASE SUBUNIT 2"/>
    <property type="match status" value="1"/>
</dbReference>
<dbReference type="Proteomes" id="UP000037136">
    <property type="component" value="Unassembled WGS sequence"/>
</dbReference>
<feature type="chain" id="PRO_5044283033" description="Ribophorin II C-terminal domain-containing protein" evidence="8">
    <location>
        <begin position="19"/>
        <end position="314"/>
    </location>
</feature>
<dbReference type="EMBL" id="LAZP02000278">
    <property type="protein sequence ID" value="PFH58587.1"/>
    <property type="molecule type" value="Genomic_DNA"/>
</dbReference>
<sequence length="314" mass="33343">MRLLTASTVLLFVGAVSAASSWSFSDASVTGSSKAAKSVARKFSASEKASDAVLLGPKDSIKVSLTTLDDEAKAKRPHQAFLLVRESSGLEVPFALTLKQSGKGTVQFSQKDLPKQLLHSPSPLQASLVLGSAGSTRGSITPTFDVELKLDSASPAPSHHDPLRYGPLAEIDHTFRADPKSPPRIVSLAFALAVLASVPTLIVTVSLCHRETGDRDHVIPLSSILGARLTLVSAQWVLFGANLRHAATAFSRAPVSHAIFFGSVVGMECVFYLYHGGWNLFYTLPIVSLVGASAFLSGTKALGEVQRRRLAGER</sequence>
<feature type="transmembrane region" description="Helical" evidence="7">
    <location>
        <begin position="185"/>
        <end position="208"/>
    </location>
</feature>
<dbReference type="InterPro" id="IPR008814">
    <property type="entry name" value="Swp1"/>
</dbReference>
<comment type="caution">
    <text evidence="10">The sequence shown here is derived from an EMBL/GenBank/DDBJ whole genome shotgun (WGS) entry which is preliminary data.</text>
</comment>
<dbReference type="OrthoDB" id="432292at2759"/>
<evidence type="ECO:0000256" key="8">
    <source>
        <dbReference type="SAM" id="SignalP"/>
    </source>
</evidence>
<reference evidence="10 11" key="2">
    <citation type="journal article" date="2017" name="Sci. Rep.">
        <title>Ant-infecting Ophiocordyceps genomes reveal a high diversity of potential behavioral manipulation genes and a possible major role for enterotoxins.</title>
        <authorList>
            <person name="de Bekker C."/>
            <person name="Ohm R.A."/>
            <person name="Evans H.C."/>
            <person name="Brachmann A."/>
            <person name="Hughes D.P."/>
        </authorList>
    </citation>
    <scope>NUCLEOTIDE SEQUENCE [LARGE SCALE GENOMIC DNA]</scope>
    <source>
        <strain evidence="10 11">SC16a</strain>
    </source>
</reference>
<keyword evidence="6 7" id="KW-0472">Membrane</keyword>
<evidence type="ECO:0000256" key="1">
    <source>
        <dbReference type="ARBA" id="ARBA00004477"/>
    </source>
</evidence>
<dbReference type="PANTHER" id="PTHR12640">
    <property type="entry name" value="RIBOPHORIN II"/>
    <property type="match status" value="1"/>
</dbReference>
<dbReference type="Pfam" id="PF25147">
    <property type="entry name" value="Ribophorin_II_C"/>
    <property type="match status" value="2"/>
</dbReference>
<name>A0A2A9PCD4_OPHUN</name>
<feature type="signal peptide" evidence="8">
    <location>
        <begin position="1"/>
        <end position="18"/>
    </location>
</feature>
<evidence type="ECO:0000256" key="7">
    <source>
        <dbReference type="SAM" id="Phobius"/>
    </source>
</evidence>
<evidence type="ECO:0000256" key="6">
    <source>
        <dbReference type="ARBA" id="ARBA00023136"/>
    </source>
</evidence>
<accession>A0A2A9PCD4</accession>
<organism evidence="10 11">
    <name type="scientific">Ophiocordyceps unilateralis</name>
    <name type="common">Zombie-ant fungus</name>
    <name type="synonym">Torrubia unilateralis</name>
    <dbReference type="NCBI Taxonomy" id="268505"/>
    <lineage>
        <taxon>Eukaryota</taxon>
        <taxon>Fungi</taxon>
        <taxon>Dikarya</taxon>
        <taxon>Ascomycota</taxon>
        <taxon>Pezizomycotina</taxon>
        <taxon>Sordariomycetes</taxon>
        <taxon>Hypocreomycetidae</taxon>
        <taxon>Hypocreales</taxon>
        <taxon>Ophiocordycipitaceae</taxon>
        <taxon>Ophiocordyceps</taxon>
    </lineage>
</organism>
<evidence type="ECO:0000256" key="4">
    <source>
        <dbReference type="ARBA" id="ARBA00022824"/>
    </source>
</evidence>
<feature type="domain" description="Ribophorin II C-terminal" evidence="9">
    <location>
        <begin position="175"/>
        <end position="206"/>
    </location>
</feature>
<feature type="domain" description="Ribophorin II C-terminal" evidence="9">
    <location>
        <begin position="229"/>
        <end position="309"/>
    </location>
</feature>
<proteinExistence type="predicted"/>
<evidence type="ECO:0000256" key="3">
    <source>
        <dbReference type="ARBA" id="ARBA00022729"/>
    </source>
</evidence>
<keyword evidence="4" id="KW-0256">Endoplasmic reticulum</keyword>
<dbReference type="UniPathway" id="UPA00378"/>
<feature type="transmembrane region" description="Helical" evidence="7">
    <location>
        <begin position="254"/>
        <end position="274"/>
    </location>
</feature>
<evidence type="ECO:0000256" key="5">
    <source>
        <dbReference type="ARBA" id="ARBA00022989"/>
    </source>
</evidence>
<protein>
    <recommendedName>
        <fullName evidence="9">Ribophorin II C-terminal domain-containing protein</fullName>
    </recommendedName>
</protein>